<feature type="region of interest" description="Disordered" evidence="7">
    <location>
        <begin position="1"/>
        <end position="45"/>
    </location>
</feature>
<evidence type="ECO:0000256" key="6">
    <source>
        <dbReference type="ARBA" id="ARBA00023242"/>
    </source>
</evidence>
<dbReference type="InterPro" id="IPR044827">
    <property type="entry name" value="GBF-like"/>
</dbReference>
<dbReference type="PANTHER" id="PTHR45967">
    <property type="entry name" value="G-BOX-BINDING FACTOR 3-RELATED"/>
    <property type="match status" value="1"/>
</dbReference>
<dbReference type="Proteomes" id="UP001187192">
    <property type="component" value="Unassembled WGS sequence"/>
</dbReference>
<evidence type="ECO:0000256" key="3">
    <source>
        <dbReference type="ARBA" id="ARBA00023015"/>
    </source>
</evidence>
<dbReference type="AlphaFoldDB" id="A0AA87ZNZ2"/>
<evidence type="ECO:0000256" key="5">
    <source>
        <dbReference type="ARBA" id="ARBA00023163"/>
    </source>
</evidence>
<evidence type="ECO:0000256" key="7">
    <source>
        <dbReference type="SAM" id="MobiDB-lite"/>
    </source>
</evidence>
<feature type="region of interest" description="Disordered" evidence="7">
    <location>
        <begin position="205"/>
        <end position="251"/>
    </location>
</feature>
<dbReference type="GO" id="GO:0003700">
    <property type="term" value="F:DNA-binding transcription factor activity"/>
    <property type="evidence" value="ECO:0007669"/>
    <property type="project" value="InterPro"/>
</dbReference>
<evidence type="ECO:0000256" key="2">
    <source>
        <dbReference type="ARBA" id="ARBA00007163"/>
    </source>
</evidence>
<feature type="compositionally biased region" description="Polar residues" evidence="7">
    <location>
        <begin position="308"/>
        <end position="324"/>
    </location>
</feature>
<reference evidence="9" key="1">
    <citation type="submission" date="2023-07" db="EMBL/GenBank/DDBJ databases">
        <title>draft genome sequence of fig (Ficus carica).</title>
        <authorList>
            <person name="Takahashi T."/>
            <person name="Nishimura K."/>
        </authorList>
    </citation>
    <scope>NUCLEOTIDE SEQUENCE</scope>
</reference>
<evidence type="ECO:0000256" key="1">
    <source>
        <dbReference type="ARBA" id="ARBA00004123"/>
    </source>
</evidence>
<proteinExistence type="inferred from homology"/>
<keyword evidence="10" id="KW-1185">Reference proteome</keyword>
<gene>
    <name evidence="9" type="ORF">TIFTF001_006823</name>
</gene>
<organism evidence="9 10">
    <name type="scientific">Ficus carica</name>
    <name type="common">Common fig</name>
    <dbReference type="NCBI Taxonomy" id="3494"/>
    <lineage>
        <taxon>Eukaryota</taxon>
        <taxon>Viridiplantae</taxon>
        <taxon>Streptophyta</taxon>
        <taxon>Embryophyta</taxon>
        <taxon>Tracheophyta</taxon>
        <taxon>Spermatophyta</taxon>
        <taxon>Magnoliopsida</taxon>
        <taxon>eudicotyledons</taxon>
        <taxon>Gunneridae</taxon>
        <taxon>Pentapetalae</taxon>
        <taxon>rosids</taxon>
        <taxon>fabids</taxon>
        <taxon>Rosales</taxon>
        <taxon>Moraceae</taxon>
        <taxon>Ficeae</taxon>
        <taxon>Ficus</taxon>
    </lineage>
</organism>
<dbReference type="GO" id="GO:0043565">
    <property type="term" value="F:sequence-specific DNA binding"/>
    <property type="evidence" value="ECO:0007669"/>
    <property type="project" value="InterPro"/>
</dbReference>
<keyword evidence="3" id="KW-0805">Transcription regulation</keyword>
<dbReference type="CDD" id="cd14702">
    <property type="entry name" value="bZIP_plant_GBF1"/>
    <property type="match status" value="1"/>
</dbReference>
<sequence>MDNRSKLMAAKEANAHANTFKSRVLPQGSHRLKAAPAQSSSFPSRDVVSSNLYSWMTGNQLMQAYEEVPAESPALCDQEQLDRSLDGFTIPEKDDKILREKDLESVKKCKEIPGNEEVVDSRLRNADDVASPSGSRGIEGSFSETACANQDFSAKRQRLDPALLDGSVAQNGESLHDPGLNTDIPLQDPETNMLETKNLISTLGRHGTKSITKEKCGEKKERTLEEKKERIRKSKRESALRAKLRKQEEIESLQESVAELKRENSRLLKQFKRIPKECEKISKENNSLMKEIEETHGPHAILDLRARNPNQQSNGDGEGTSSDNSTEDQNRVMHQ</sequence>
<dbReference type="SMART" id="SM00338">
    <property type="entry name" value="BRLZ"/>
    <property type="match status" value="1"/>
</dbReference>
<keyword evidence="5" id="KW-0804">Transcription</keyword>
<keyword evidence="6" id="KW-0539">Nucleus</keyword>
<protein>
    <recommendedName>
        <fullName evidence="8">BZIP domain-containing protein</fullName>
    </recommendedName>
</protein>
<dbReference type="SUPFAM" id="SSF57959">
    <property type="entry name" value="Leucine zipper domain"/>
    <property type="match status" value="1"/>
</dbReference>
<dbReference type="Pfam" id="PF00170">
    <property type="entry name" value="bZIP_1"/>
    <property type="match status" value="1"/>
</dbReference>
<dbReference type="GO" id="GO:0005634">
    <property type="term" value="C:nucleus"/>
    <property type="evidence" value="ECO:0007669"/>
    <property type="project" value="UniProtKB-SubCell"/>
</dbReference>
<dbReference type="InterPro" id="IPR045314">
    <property type="entry name" value="bZIP_plant_GBF1"/>
</dbReference>
<evidence type="ECO:0000313" key="10">
    <source>
        <dbReference type="Proteomes" id="UP001187192"/>
    </source>
</evidence>
<feature type="region of interest" description="Disordered" evidence="7">
    <location>
        <begin position="121"/>
        <end position="145"/>
    </location>
</feature>
<feature type="compositionally biased region" description="Basic and acidic residues" evidence="7">
    <location>
        <begin position="290"/>
        <end position="306"/>
    </location>
</feature>
<comment type="similarity">
    <text evidence="2">Belongs to the bZIP family.</text>
</comment>
<keyword evidence="4" id="KW-0238">DNA-binding</keyword>
<dbReference type="EMBL" id="BTGU01000007">
    <property type="protein sequence ID" value="GMN37447.1"/>
    <property type="molecule type" value="Genomic_DNA"/>
</dbReference>
<evidence type="ECO:0000313" key="9">
    <source>
        <dbReference type="EMBL" id="GMN37447.1"/>
    </source>
</evidence>
<dbReference type="PROSITE" id="PS50217">
    <property type="entry name" value="BZIP"/>
    <property type="match status" value="1"/>
</dbReference>
<evidence type="ECO:0000259" key="8">
    <source>
        <dbReference type="PROSITE" id="PS50217"/>
    </source>
</evidence>
<evidence type="ECO:0000256" key="4">
    <source>
        <dbReference type="ARBA" id="ARBA00023125"/>
    </source>
</evidence>
<dbReference type="PANTHER" id="PTHR45967:SF20">
    <property type="entry name" value="G-BOX-BINDING FACTOR 1"/>
    <property type="match status" value="1"/>
</dbReference>
<accession>A0AA87ZNZ2</accession>
<feature type="region of interest" description="Disordered" evidence="7">
    <location>
        <begin position="289"/>
        <end position="335"/>
    </location>
</feature>
<feature type="compositionally biased region" description="Basic and acidic residues" evidence="7">
    <location>
        <begin position="236"/>
        <end position="249"/>
    </location>
</feature>
<feature type="domain" description="BZIP" evidence="8">
    <location>
        <begin position="225"/>
        <end position="288"/>
    </location>
</feature>
<name>A0AA87ZNZ2_FICCA</name>
<dbReference type="InterPro" id="IPR046347">
    <property type="entry name" value="bZIP_sf"/>
</dbReference>
<feature type="compositionally biased region" description="Basic and acidic residues" evidence="7">
    <location>
        <begin position="211"/>
        <end position="229"/>
    </location>
</feature>
<comment type="subcellular location">
    <subcellularLocation>
        <location evidence="1">Nucleus</location>
    </subcellularLocation>
</comment>
<dbReference type="InterPro" id="IPR004827">
    <property type="entry name" value="bZIP"/>
</dbReference>
<comment type="caution">
    <text evidence="9">The sequence shown here is derived from an EMBL/GenBank/DDBJ whole genome shotgun (WGS) entry which is preliminary data.</text>
</comment>